<keyword evidence="6 11" id="KW-0732">Signal</keyword>
<dbReference type="Pfam" id="PF13609">
    <property type="entry name" value="Porin_4"/>
    <property type="match status" value="1"/>
</dbReference>
<accession>A0A843YP21</accession>
<evidence type="ECO:0000256" key="2">
    <source>
        <dbReference type="ARBA" id="ARBA00011233"/>
    </source>
</evidence>
<dbReference type="GO" id="GO:0034220">
    <property type="term" value="P:monoatomic ion transmembrane transport"/>
    <property type="evidence" value="ECO:0007669"/>
    <property type="project" value="InterPro"/>
</dbReference>
<evidence type="ECO:0000313" key="14">
    <source>
        <dbReference type="Proteomes" id="UP000451565"/>
    </source>
</evidence>
<comment type="subcellular location">
    <subcellularLocation>
        <location evidence="1">Cell outer membrane</location>
        <topology evidence="1">Multi-pass membrane protein</topology>
    </subcellularLocation>
</comment>
<evidence type="ECO:0000256" key="10">
    <source>
        <dbReference type="ARBA" id="ARBA00023237"/>
    </source>
</evidence>
<dbReference type="GO" id="GO:0046930">
    <property type="term" value="C:pore complex"/>
    <property type="evidence" value="ECO:0007669"/>
    <property type="project" value="UniProtKB-KW"/>
</dbReference>
<dbReference type="InterPro" id="IPR033900">
    <property type="entry name" value="Gram_neg_porin_domain"/>
</dbReference>
<keyword evidence="5" id="KW-0812">Transmembrane</keyword>
<dbReference type="InterPro" id="IPR002299">
    <property type="entry name" value="Porin_Neis"/>
</dbReference>
<keyword evidence="7" id="KW-0406">Ion transport</keyword>
<dbReference type="PANTHER" id="PTHR34501:SF9">
    <property type="entry name" value="MAJOR OUTER MEMBRANE PROTEIN P.IA"/>
    <property type="match status" value="1"/>
</dbReference>
<evidence type="ECO:0000313" key="13">
    <source>
        <dbReference type="EMBL" id="MQR01579.1"/>
    </source>
</evidence>
<proteinExistence type="predicted"/>
<evidence type="ECO:0000256" key="6">
    <source>
        <dbReference type="ARBA" id="ARBA00022729"/>
    </source>
</evidence>
<feature type="domain" description="Porin" evidence="12">
    <location>
        <begin position="7"/>
        <end position="338"/>
    </location>
</feature>
<dbReference type="GO" id="GO:0015288">
    <property type="term" value="F:porin activity"/>
    <property type="evidence" value="ECO:0007669"/>
    <property type="project" value="UniProtKB-KW"/>
</dbReference>
<keyword evidence="3" id="KW-0813">Transport</keyword>
<dbReference type="CDD" id="cd00342">
    <property type="entry name" value="gram_neg_porins"/>
    <property type="match status" value="1"/>
</dbReference>
<comment type="subunit">
    <text evidence="2">Homotrimer.</text>
</comment>
<evidence type="ECO:0000256" key="4">
    <source>
        <dbReference type="ARBA" id="ARBA00022452"/>
    </source>
</evidence>
<dbReference type="Gene3D" id="2.40.160.10">
    <property type="entry name" value="Porin"/>
    <property type="match status" value="1"/>
</dbReference>
<dbReference type="InterPro" id="IPR023614">
    <property type="entry name" value="Porin_dom_sf"/>
</dbReference>
<evidence type="ECO:0000259" key="12">
    <source>
        <dbReference type="Pfam" id="PF13609"/>
    </source>
</evidence>
<keyword evidence="4" id="KW-1134">Transmembrane beta strand</keyword>
<dbReference type="InterPro" id="IPR050298">
    <property type="entry name" value="Gram-neg_bact_OMP"/>
</dbReference>
<feature type="chain" id="PRO_5032830063" evidence="11">
    <location>
        <begin position="21"/>
        <end position="371"/>
    </location>
</feature>
<dbReference type="PANTHER" id="PTHR34501">
    <property type="entry name" value="PROTEIN YDDL-RELATED"/>
    <property type="match status" value="1"/>
</dbReference>
<evidence type="ECO:0000256" key="3">
    <source>
        <dbReference type="ARBA" id="ARBA00022448"/>
    </source>
</evidence>
<dbReference type="PRINTS" id="PR00184">
    <property type="entry name" value="NEISSPPORIN"/>
</dbReference>
<evidence type="ECO:0000256" key="8">
    <source>
        <dbReference type="ARBA" id="ARBA00023114"/>
    </source>
</evidence>
<evidence type="ECO:0000256" key="9">
    <source>
        <dbReference type="ARBA" id="ARBA00023136"/>
    </source>
</evidence>
<dbReference type="InterPro" id="IPR001702">
    <property type="entry name" value="Porin_Gram-ve"/>
</dbReference>
<dbReference type="AlphaFoldDB" id="A0A843YP21"/>
<name>A0A843YP21_9BURK</name>
<keyword evidence="10" id="KW-0998">Cell outer membrane</keyword>
<protein>
    <submittedName>
        <fullName evidence="13">Porin</fullName>
    </submittedName>
</protein>
<dbReference type="OrthoDB" id="5289162at2"/>
<comment type="caution">
    <text evidence="13">The sequence shown here is derived from an EMBL/GenBank/DDBJ whole genome shotgun (WGS) entry which is preliminary data.</text>
</comment>
<dbReference type="GO" id="GO:0009279">
    <property type="term" value="C:cell outer membrane"/>
    <property type="evidence" value="ECO:0007669"/>
    <property type="project" value="UniProtKB-SubCell"/>
</dbReference>
<sequence>MKKTVFALAALGVISVSAQAQSSVTIYGILDASITYTSKVGPQNNSRVSLDSGDLTTSRIGFKGVEDLGGGLKALFQLENGFNTNDGSLATANTLFDRKSVVGLSGDFGIVTIGRQTDFLDDLGSKYTSTQTFGGNGIKGAHFNNLDRVAGGARTNSSIRYDSSNFSGFTGSLFYGFGGVAGQATAGQSFGIGGNYANGPFGIGAAYFQTKLAANTLTAEAGDTSLKTFTLGSSYQLGSAKIYGAWSQVKQPLAVAVASIGLVNITTATKANIFDVGVDYALSGNLHLLGSVIYDRANISRKTVGPTSVNTTQLNFGADYYMSKRTDIYALYSNQRANDIKNPGVINAAYSNAPADDSSQNVLRVGIRRKF</sequence>
<evidence type="ECO:0000256" key="11">
    <source>
        <dbReference type="SAM" id="SignalP"/>
    </source>
</evidence>
<dbReference type="RefSeq" id="WP_153235189.1">
    <property type="nucleotide sequence ID" value="NZ_WINI01000007.1"/>
</dbReference>
<keyword evidence="8" id="KW-0626">Porin</keyword>
<gene>
    <name evidence="13" type="ORF">GEV47_12935</name>
</gene>
<keyword evidence="9" id="KW-0472">Membrane</keyword>
<feature type="signal peptide" evidence="11">
    <location>
        <begin position="1"/>
        <end position="20"/>
    </location>
</feature>
<dbReference type="Proteomes" id="UP000451565">
    <property type="component" value="Unassembled WGS sequence"/>
</dbReference>
<keyword evidence="14" id="KW-1185">Reference proteome</keyword>
<reference evidence="13 14" key="1">
    <citation type="submission" date="2019-10" db="EMBL/GenBank/DDBJ databases">
        <title>Glaciimonas soli sp. nov., a psychrophilic bacterium isolated from the forest soil of a high elevation mountain in Taiwan.</title>
        <authorList>
            <person name="Wang L.-T."/>
            <person name="Shieh W.Y."/>
        </authorList>
    </citation>
    <scope>NUCLEOTIDE SEQUENCE [LARGE SCALE GENOMIC DNA]</scope>
    <source>
        <strain evidence="13 14">GS1</strain>
    </source>
</reference>
<evidence type="ECO:0000256" key="5">
    <source>
        <dbReference type="ARBA" id="ARBA00022692"/>
    </source>
</evidence>
<dbReference type="PRINTS" id="PR00182">
    <property type="entry name" value="ECOLNEIPORIN"/>
</dbReference>
<evidence type="ECO:0000256" key="1">
    <source>
        <dbReference type="ARBA" id="ARBA00004571"/>
    </source>
</evidence>
<evidence type="ECO:0000256" key="7">
    <source>
        <dbReference type="ARBA" id="ARBA00023065"/>
    </source>
</evidence>
<organism evidence="13 14">
    <name type="scientific">Glaciimonas soli</name>
    <dbReference type="NCBI Taxonomy" id="2590999"/>
    <lineage>
        <taxon>Bacteria</taxon>
        <taxon>Pseudomonadati</taxon>
        <taxon>Pseudomonadota</taxon>
        <taxon>Betaproteobacteria</taxon>
        <taxon>Burkholderiales</taxon>
        <taxon>Oxalobacteraceae</taxon>
        <taxon>Glaciimonas</taxon>
    </lineage>
</organism>
<dbReference type="SUPFAM" id="SSF56935">
    <property type="entry name" value="Porins"/>
    <property type="match status" value="1"/>
</dbReference>
<dbReference type="EMBL" id="WINI01000007">
    <property type="protein sequence ID" value="MQR01579.1"/>
    <property type="molecule type" value="Genomic_DNA"/>
</dbReference>